<dbReference type="InterPro" id="IPR036162">
    <property type="entry name" value="Resolvase-like_N_sf"/>
</dbReference>
<reference evidence="4" key="1">
    <citation type="journal article" date="2019" name="Int. J. Syst. Evol. Microbiol.">
        <title>The Global Catalogue of Microorganisms (GCM) 10K type strain sequencing project: providing services to taxonomists for standard genome sequencing and annotation.</title>
        <authorList>
            <consortium name="The Broad Institute Genomics Platform"/>
            <consortium name="The Broad Institute Genome Sequencing Center for Infectious Disease"/>
            <person name="Wu L."/>
            <person name="Ma J."/>
        </authorList>
    </citation>
    <scope>NUCLEOTIDE SEQUENCE [LARGE SCALE GENOMIC DNA]</scope>
    <source>
        <strain evidence="4">CGMCC 1.12989</strain>
    </source>
</reference>
<dbReference type="InterPro" id="IPR006119">
    <property type="entry name" value="Resolv_N"/>
</dbReference>
<organism evidence="3 4">
    <name type="scientific">Novosphingobium tardum</name>
    <dbReference type="NCBI Taxonomy" id="1538021"/>
    <lineage>
        <taxon>Bacteria</taxon>
        <taxon>Pseudomonadati</taxon>
        <taxon>Pseudomonadota</taxon>
        <taxon>Alphaproteobacteria</taxon>
        <taxon>Sphingomonadales</taxon>
        <taxon>Sphingomonadaceae</taxon>
        <taxon>Novosphingobium</taxon>
    </lineage>
</organism>
<feature type="domain" description="Resolvase/invertase-type recombinase catalytic" evidence="1">
    <location>
        <begin position="11"/>
        <end position="163"/>
    </location>
</feature>
<sequence length="604" mass="68489">MPDDLTLSLKRCAIYTRKSTNHLLDRDINSLTTQREICGSYIKSQQYRGWVEMPDRYDDGGHSGSGLERPALAQLMQDIEAGQIDAVVVYKIDRLTRSLIDFVRLIEIFDRRGIALVSISQAFDTSDSMGRMILNVLLTFSQFERELIAERVRDSIRTRKRHGKVHGGLPPFGYDSTDDGLRIVPVEAEHVRFIFNEFLRTQRYTATMNAVRDANLCSVVKYSKRGEPRGGTQIGPGTVYQILRNPIYVGEIPGHDQTYAGRHEPIISRETWEAAQVLSESRKKRPPHAKQTNHFLAGLLWDDLGRHMLLDVDWHRGQPYFSYSSSNATWSQSEYRRQYRSHAGRLEELVIAAVSEFLADRLKLRNALKSLGLFGDELDSLAIQGKSAAQNLEGCPAESLAELFAALLLRIEVGQDHLSILFRSIELRRFLLWDGKSGFRARPADWPCSDARYILEVGVSALSASRWPLLHIKPREAATAKPGKALLRLLQNARTAQRLVEEHRDLGIDELAGMLGRRPGHFSRLVRLNYLAPDIVTAILDGTQPETLTKDVLLKANLPTDWSVQRKLLGFEQPERPIAPSQLYGRGLWPQAPNKLRRDRFQPA</sequence>
<evidence type="ECO:0000259" key="1">
    <source>
        <dbReference type="PROSITE" id="PS51736"/>
    </source>
</evidence>
<comment type="caution">
    <text evidence="3">The sequence shown here is derived from an EMBL/GenBank/DDBJ whole genome shotgun (WGS) entry which is preliminary data.</text>
</comment>
<dbReference type="SUPFAM" id="SSF53041">
    <property type="entry name" value="Resolvase-like"/>
    <property type="match status" value="1"/>
</dbReference>
<dbReference type="Gene3D" id="3.40.50.1390">
    <property type="entry name" value="Resolvase, N-terminal catalytic domain"/>
    <property type="match status" value="1"/>
</dbReference>
<dbReference type="PANTHER" id="PTHR30461:SF23">
    <property type="entry name" value="DNA RECOMBINASE-RELATED"/>
    <property type="match status" value="1"/>
</dbReference>
<dbReference type="InterPro" id="IPR050639">
    <property type="entry name" value="SSR_resolvase"/>
</dbReference>
<dbReference type="InterPro" id="IPR038109">
    <property type="entry name" value="DNA_bind_recomb_sf"/>
</dbReference>
<dbReference type="RefSeq" id="WP_379537042.1">
    <property type="nucleotide sequence ID" value="NZ_JBHSDR010000003.1"/>
</dbReference>
<proteinExistence type="predicted"/>
<accession>A0ABV8RJI2</accession>
<dbReference type="CDD" id="cd00338">
    <property type="entry name" value="Ser_Recombinase"/>
    <property type="match status" value="1"/>
</dbReference>
<name>A0ABV8RJI2_9SPHN</name>
<dbReference type="Gene3D" id="3.90.1750.20">
    <property type="entry name" value="Putative Large Serine Recombinase, Chain B, Domain 2"/>
    <property type="match status" value="1"/>
</dbReference>
<dbReference type="InterPro" id="IPR011109">
    <property type="entry name" value="DNA_bind_recombinase_dom"/>
</dbReference>
<evidence type="ECO:0000313" key="4">
    <source>
        <dbReference type="Proteomes" id="UP001595828"/>
    </source>
</evidence>
<dbReference type="PROSITE" id="PS51736">
    <property type="entry name" value="RECOMBINASES_3"/>
    <property type="match status" value="1"/>
</dbReference>
<feature type="domain" description="Recombinase" evidence="2">
    <location>
        <begin position="171"/>
        <end position="285"/>
    </location>
</feature>
<keyword evidence="4" id="KW-1185">Reference proteome</keyword>
<dbReference type="Pfam" id="PF07508">
    <property type="entry name" value="Recombinase"/>
    <property type="match status" value="1"/>
</dbReference>
<dbReference type="SMART" id="SM00857">
    <property type="entry name" value="Resolvase"/>
    <property type="match status" value="1"/>
</dbReference>
<evidence type="ECO:0000259" key="2">
    <source>
        <dbReference type="PROSITE" id="PS51737"/>
    </source>
</evidence>
<evidence type="ECO:0000313" key="3">
    <source>
        <dbReference type="EMBL" id="MFC4293548.1"/>
    </source>
</evidence>
<dbReference type="PANTHER" id="PTHR30461">
    <property type="entry name" value="DNA-INVERTASE FROM LAMBDOID PROPHAGE"/>
    <property type="match status" value="1"/>
</dbReference>
<dbReference type="Proteomes" id="UP001595828">
    <property type="component" value="Unassembled WGS sequence"/>
</dbReference>
<gene>
    <name evidence="3" type="ORF">ACFO0A_00590</name>
</gene>
<dbReference type="EMBL" id="JBHSDR010000003">
    <property type="protein sequence ID" value="MFC4293548.1"/>
    <property type="molecule type" value="Genomic_DNA"/>
</dbReference>
<dbReference type="Pfam" id="PF00239">
    <property type="entry name" value="Resolvase"/>
    <property type="match status" value="1"/>
</dbReference>
<dbReference type="PROSITE" id="PS51737">
    <property type="entry name" value="RECOMBINASE_DNA_BIND"/>
    <property type="match status" value="1"/>
</dbReference>
<protein>
    <submittedName>
        <fullName evidence="3">Recombinase family protein</fullName>
    </submittedName>
</protein>
<dbReference type="SUPFAM" id="SSF109709">
    <property type="entry name" value="KorB DNA-binding domain-like"/>
    <property type="match status" value="1"/>
</dbReference>